<keyword evidence="2" id="KW-1185">Reference proteome</keyword>
<accession>A0ABQ2BQH8</accession>
<gene>
    <name evidence="1" type="ORF">GCM10008018_06180</name>
</gene>
<evidence type="ECO:0000313" key="1">
    <source>
        <dbReference type="EMBL" id="GGI44253.1"/>
    </source>
</evidence>
<organism evidence="1 2">
    <name type="scientific">Paenibacillus marchantiophytorum</name>
    <dbReference type="NCBI Taxonomy" id="1619310"/>
    <lineage>
        <taxon>Bacteria</taxon>
        <taxon>Bacillati</taxon>
        <taxon>Bacillota</taxon>
        <taxon>Bacilli</taxon>
        <taxon>Bacillales</taxon>
        <taxon>Paenibacillaceae</taxon>
        <taxon>Paenibacillus</taxon>
    </lineage>
</organism>
<dbReference type="Proteomes" id="UP000615455">
    <property type="component" value="Unassembled WGS sequence"/>
</dbReference>
<reference evidence="2" key="1">
    <citation type="journal article" date="2019" name="Int. J. Syst. Evol. Microbiol.">
        <title>The Global Catalogue of Microorganisms (GCM) 10K type strain sequencing project: providing services to taxonomists for standard genome sequencing and annotation.</title>
        <authorList>
            <consortium name="The Broad Institute Genomics Platform"/>
            <consortium name="The Broad Institute Genome Sequencing Center for Infectious Disease"/>
            <person name="Wu L."/>
            <person name="Ma J."/>
        </authorList>
    </citation>
    <scope>NUCLEOTIDE SEQUENCE [LARGE SCALE GENOMIC DNA]</scope>
    <source>
        <strain evidence="2">CGMCC 1.15043</strain>
    </source>
</reference>
<comment type="caution">
    <text evidence="1">The sequence shown here is derived from an EMBL/GenBank/DDBJ whole genome shotgun (WGS) entry which is preliminary data.</text>
</comment>
<proteinExistence type="predicted"/>
<sequence length="103" mass="12119">MDIQLGRRVIEFHSNWWTRVKGTDVRVVAFELRVHASPPLFMNDTTFNRRSSLSLYARYMREDLVKITGFPRFPSSLIERFIVKIRKVHEITPRLPTGGNDDD</sequence>
<name>A0ABQ2BQH8_9BACL</name>
<protein>
    <submittedName>
        <fullName evidence="1">Uncharacterized protein</fullName>
    </submittedName>
</protein>
<evidence type="ECO:0000313" key="2">
    <source>
        <dbReference type="Proteomes" id="UP000615455"/>
    </source>
</evidence>
<dbReference type="EMBL" id="BMHE01000002">
    <property type="protein sequence ID" value="GGI44253.1"/>
    <property type="molecule type" value="Genomic_DNA"/>
</dbReference>